<sequence length="347" mass="36693">MNSRRLSAESLMSPIMLPMMVLLVLLVAWSVASGPMKLPLTQSLISIWDGVFGSEFSTLQQYEKVVVWDLRLPRTILALLVGALLAQCGAVMQGIFRNPLADPGIIGVASGAALGAAIAIVVLPVEYQYLTVPFCSFVGGLLTTWLVYGLAKNESGTSVVILLLAGVAIAAFGGAIIGFLTYIANDQALRDLSLWQMGSLASASGFDLMLTGVVLVIVMVLFQKQANALNALLLGEAEARHLGIEVEKLKQQFILITAIGVGVAVSVSGVIGFVGLVVPHLVRMMVGPDHRILLPLSAMLGAALLLLADLGARTWMSPAELPVGLVTAGLGAPFFMVLLFQRRQGMM</sequence>
<feature type="transmembrane region" description="Helical" evidence="8">
    <location>
        <begin position="203"/>
        <end position="222"/>
    </location>
</feature>
<keyword evidence="4" id="KW-1003">Cell membrane</keyword>
<feature type="transmembrane region" description="Helical" evidence="8">
    <location>
        <begin position="76"/>
        <end position="96"/>
    </location>
</feature>
<keyword evidence="10" id="KW-1185">Reference proteome</keyword>
<feature type="transmembrane region" description="Helical" evidence="8">
    <location>
        <begin position="292"/>
        <end position="311"/>
    </location>
</feature>
<evidence type="ECO:0000256" key="6">
    <source>
        <dbReference type="ARBA" id="ARBA00022989"/>
    </source>
</evidence>
<evidence type="ECO:0000256" key="3">
    <source>
        <dbReference type="ARBA" id="ARBA00022448"/>
    </source>
</evidence>
<dbReference type="SUPFAM" id="SSF81345">
    <property type="entry name" value="ABC transporter involved in vitamin B12 uptake, BtuC"/>
    <property type="match status" value="1"/>
</dbReference>
<evidence type="ECO:0000256" key="7">
    <source>
        <dbReference type="ARBA" id="ARBA00023136"/>
    </source>
</evidence>
<comment type="caution">
    <text evidence="9">The sequence shown here is derived from an EMBL/GenBank/DDBJ whole genome shotgun (WGS) entry which is preliminary data.</text>
</comment>
<feature type="transmembrane region" description="Helical" evidence="8">
    <location>
        <begin position="323"/>
        <end position="341"/>
    </location>
</feature>
<dbReference type="Pfam" id="PF01032">
    <property type="entry name" value="FecCD"/>
    <property type="match status" value="1"/>
</dbReference>
<evidence type="ECO:0000313" key="9">
    <source>
        <dbReference type="EMBL" id="MFC3151367.1"/>
    </source>
</evidence>
<organism evidence="9 10">
    <name type="scientific">Litoribrevibacter euphylliae</name>
    <dbReference type="NCBI Taxonomy" id="1834034"/>
    <lineage>
        <taxon>Bacteria</taxon>
        <taxon>Pseudomonadati</taxon>
        <taxon>Pseudomonadota</taxon>
        <taxon>Gammaproteobacteria</taxon>
        <taxon>Oceanospirillales</taxon>
        <taxon>Oceanospirillaceae</taxon>
        <taxon>Litoribrevibacter</taxon>
    </lineage>
</organism>
<feature type="transmembrane region" description="Helical" evidence="8">
    <location>
        <begin position="103"/>
        <end position="123"/>
    </location>
</feature>
<comment type="subcellular location">
    <subcellularLocation>
        <location evidence="1">Cell membrane</location>
        <topology evidence="1">Multi-pass membrane protein</topology>
    </subcellularLocation>
</comment>
<dbReference type="PANTHER" id="PTHR30472:SF25">
    <property type="entry name" value="ABC TRANSPORTER PERMEASE PROTEIN MJ0876-RELATED"/>
    <property type="match status" value="1"/>
</dbReference>
<dbReference type="Gene3D" id="1.10.3470.10">
    <property type="entry name" value="ABC transporter involved in vitamin B12 uptake, BtuC"/>
    <property type="match status" value="1"/>
</dbReference>
<feature type="transmembrane region" description="Helical" evidence="8">
    <location>
        <begin position="129"/>
        <end position="148"/>
    </location>
</feature>
<dbReference type="RefSeq" id="WP_386719993.1">
    <property type="nucleotide sequence ID" value="NZ_JBHRSZ010000004.1"/>
</dbReference>
<keyword evidence="5 8" id="KW-0812">Transmembrane</keyword>
<evidence type="ECO:0000256" key="4">
    <source>
        <dbReference type="ARBA" id="ARBA00022475"/>
    </source>
</evidence>
<protein>
    <submittedName>
        <fullName evidence="9">FecCD family ABC transporter permease</fullName>
    </submittedName>
</protein>
<evidence type="ECO:0000256" key="1">
    <source>
        <dbReference type="ARBA" id="ARBA00004651"/>
    </source>
</evidence>
<dbReference type="Proteomes" id="UP001595476">
    <property type="component" value="Unassembled WGS sequence"/>
</dbReference>
<evidence type="ECO:0000313" key="10">
    <source>
        <dbReference type="Proteomes" id="UP001595476"/>
    </source>
</evidence>
<keyword evidence="7 8" id="KW-0472">Membrane</keyword>
<feature type="transmembrane region" description="Helical" evidence="8">
    <location>
        <begin position="253"/>
        <end position="280"/>
    </location>
</feature>
<name>A0ABV7HC17_9GAMM</name>
<keyword evidence="3" id="KW-0813">Transport</keyword>
<gene>
    <name evidence="9" type="ORF">ACFOEK_10055</name>
</gene>
<dbReference type="InterPro" id="IPR000522">
    <property type="entry name" value="ABC_transptr_permease_BtuC"/>
</dbReference>
<evidence type="ECO:0000256" key="8">
    <source>
        <dbReference type="SAM" id="Phobius"/>
    </source>
</evidence>
<reference evidence="10" key="1">
    <citation type="journal article" date="2019" name="Int. J. Syst. Evol. Microbiol.">
        <title>The Global Catalogue of Microorganisms (GCM) 10K type strain sequencing project: providing services to taxonomists for standard genome sequencing and annotation.</title>
        <authorList>
            <consortium name="The Broad Institute Genomics Platform"/>
            <consortium name="The Broad Institute Genome Sequencing Center for Infectious Disease"/>
            <person name="Wu L."/>
            <person name="Ma J."/>
        </authorList>
    </citation>
    <scope>NUCLEOTIDE SEQUENCE [LARGE SCALE GENOMIC DNA]</scope>
    <source>
        <strain evidence="10">KCTC 52438</strain>
    </source>
</reference>
<dbReference type="EMBL" id="JBHRSZ010000004">
    <property type="protein sequence ID" value="MFC3151367.1"/>
    <property type="molecule type" value="Genomic_DNA"/>
</dbReference>
<evidence type="ECO:0000256" key="5">
    <source>
        <dbReference type="ARBA" id="ARBA00022692"/>
    </source>
</evidence>
<dbReference type="PANTHER" id="PTHR30472">
    <property type="entry name" value="FERRIC ENTEROBACTIN TRANSPORT SYSTEM PERMEASE PROTEIN"/>
    <property type="match status" value="1"/>
</dbReference>
<accession>A0ABV7HC17</accession>
<comment type="similarity">
    <text evidence="2">Belongs to the binding-protein-dependent transport system permease family. FecCD subfamily.</text>
</comment>
<feature type="transmembrane region" description="Helical" evidence="8">
    <location>
        <begin position="160"/>
        <end position="183"/>
    </location>
</feature>
<proteinExistence type="inferred from homology"/>
<dbReference type="CDD" id="cd06550">
    <property type="entry name" value="TM_ABC_iron-siderophores_like"/>
    <property type="match status" value="1"/>
</dbReference>
<keyword evidence="6 8" id="KW-1133">Transmembrane helix</keyword>
<evidence type="ECO:0000256" key="2">
    <source>
        <dbReference type="ARBA" id="ARBA00007935"/>
    </source>
</evidence>
<dbReference type="InterPro" id="IPR037294">
    <property type="entry name" value="ABC_BtuC-like"/>
</dbReference>